<dbReference type="InterPro" id="IPR006016">
    <property type="entry name" value="UspA"/>
</dbReference>
<feature type="domain" description="UspA" evidence="2">
    <location>
        <begin position="2"/>
        <end position="137"/>
    </location>
</feature>
<evidence type="ECO:0000313" key="4">
    <source>
        <dbReference type="Proteomes" id="UP000620075"/>
    </source>
</evidence>
<dbReference type="PANTHER" id="PTHR46268">
    <property type="entry name" value="STRESS RESPONSE PROTEIN NHAX"/>
    <property type="match status" value="1"/>
</dbReference>
<dbReference type="Proteomes" id="UP000620075">
    <property type="component" value="Unassembled WGS sequence"/>
</dbReference>
<evidence type="ECO:0000256" key="1">
    <source>
        <dbReference type="ARBA" id="ARBA00008791"/>
    </source>
</evidence>
<dbReference type="RefSeq" id="WP_338178077.1">
    <property type="nucleotide sequence ID" value="NZ_JAEKNQ010000028.1"/>
</dbReference>
<dbReference type="Pfam" id="PF00582">
    <property type="entry name" value="Usp"/>
    <property type="match status" value="1"/>
</dbReference>
<evidence type="ECO:0000313" key="3">
    <source>
        <dbReference type="EMBL" id="MBJ7602929.1"/>
    </source>
</evidence>
<name>A0A934NDH6_9BACT</name>
<reference evidence="3 4" key="1">
    <citation type="submission" date="2020-10" db="EMBL/GenBank/DDBJ databases">
        <title>Ca. Dormibacterota MAGs.</title>
        <authorList>
            <person name="Montgomery K."/>
        </authorList>
    </citation>
    <scope>NUCLEOTIDE SEQUENCE [LARGE SCALE GENOMIC DNA]</scope>
    <source>
        <strain evidence="3">SC8811_S16_3</strain>
    </source>
</reference>
<gene>
    <name evidence="3" type="ORF">JF888_07025</name>
</gene>
<comment type="similarity">
    <text evidence="1">Belongs to the universal stress protein A family.</text>
</comment>
<dbReference type="PRINTS" id="PR01438">
    <property type="entry name" value="UNVRSLSTRESS"/>
</dbReference>
<evidence type="ECO:0000259" key="2">
    <source>
        <dbReference type="Pfam" id="PF00582"/>
    </source>
</evidence>
<dbReference type="SUPFAM" id="SSF52402">
    <property type="entry name" value="Adenine nucleotide alpha hydrolases-like"/>
    <property type="match status" value="1"/>
</dbReference>
<dbReference type="PANTHER" id="PTHR46268:SF6">
    <property type="entry name" value="UNIVERSAL STRESS PROTEIN UP12"/>
    <property type="match status" value="1"/>
</dbReference>
<accession>A0A934NDH6</accession>
<dbReference type="CDD" id="cd00293">
    <property type="entry name" value="USP-like"/>
    <property type="match status" value="1"/>
</dbReference>
<comment type="caution">
    <text evidence="3">The sequence shown here is derived from an EMBL/GenBank/DDBJ whole genome shotgun (WGS) entry which is preliminary data.</text>
</comment>
<dbReference type="EMBL" id="JAEKNQ010000028">
    <property type="protein sequence ID" value="MBJ7602929.1"/>
    <property type="molecule type" value="Genomic_DNA"/>
</dbReference>
<dbReference type="InterPro" id="IPR006015">
    <property type="entry name" value="Universal_stress_UspA"/>
</dbReference>
<dbReference type="InterPro" id="IPR014729">
    <property type="entry name" value="Rossmann-like_a/b/a_fold"/>
</dbReference>
<dbReference type="AlphaFoldDB" id="A0A934NDH6"/>
<protein>
    <submittedName>
        <fullName evidence="3">Universal stress protein</fullName>
    </submittedName>
</protein>
<organism evidence="3 4">
    <name type="scientific">Candidatus Dormiibacter inghamiae</name>
    <dbReference type="NCBI Taxonomy" id="3127013"/>
    <lineage>
        <taxon>Bacteria</taxon>
        <taxon>Bacillati</taxon>
        <taxon>Candidatus Dormiibacterota</taxon>
        <taxon>Candidatus Dormibacteria</taxon>
        <taxon>Candidatus Dormibacterales</taxon>
        <taxon>Candidatus Dormibacteraceae</taxon>
        <taxon>Candidatus Dormiibacter</taxon>
    </lineage>
</organism>
<proteinExistence type="inferred from homology"/>
<dbReference type="Gene3D" id="3.40.50.620">
    <property type="entry name" value="HUPs"/>
    <property type="match status" value="1"/>
</dbReference>
<sequence>MKILVGYDGSVESRRAVEWASRIAAGDADGSVTVIGVATALELSPRIRDAEDPAGDSSVRQTQLDEATALLREAGVTGQTVMRAGRPAEEILDMADEGGFDLIVIGHRGVSRAQRFLMGSVSERVVRHASRPVLVAR</sequence>